<organism evidence="2 3">
    <name type="scientific">Sphaeroforma arctica JP610</name>
    <dbReference type="NCBI Taxonomy" id="667725"/>
    <lineage>
        <taxon>Eukaryota</taxon>
        <taxon>Ichthyosporea</taxon>
        <taxon>Ichthyophonida</taxon>
        <taxon>Sphaeroforma</taxon>
    </lineage>
</organism>
<gene>
    <name evidence="2" type="ORF">SARC_14215</name>
</gene>
<evidence type="ECO:0000313" key="3">
    <source>
        <dbReference type="Proteomes" id="UP000054560"/>
    </source>
</evidence>
<sequence length="240" mass="24551">MFLYQSACSPIYLTGVYIFVSSATAGATTPTPVVTALPVSAVEVQGGVNSAARAIQGMGNKFGLDSVDDMVDHSLAENIVEDFGFSIEDFSVAVVVNSPSDRSATNTATSNTTTIYAALHAAQQRGAANRVPGTAGANTNEITVVGAMRIDANATASAIVSDTNQLGVAGPVSQLHRSKSGSRIVSSSNGNLSEVASPSPLRNSKSAIHLSESKSQGTSDSAVKLKQEDSKGTINISAQT</sequence>
<proteinExistence type="predicted"/>
<accession>A0A0L0F928</accession>
<dbReference type="GeneID" id="25914719"/>
<dbReference type="AlphaFoldDB" id="A0A0L0F928"/>
<keyword evidence="3" id="KW-1185">Reference proteome</keyword>
<evidence type="ECO:0000313" key="2">
    <source>
        <dbReference type="EMBL" id="KNC73225.1"/>
    </source>
</evidence>
<dbReference type="EMBL" id="KQ245906">
    <property type="protein sequence ID" value="KNC73225.1"/>
    <property type="molecule type" value="Genomic_DNA"/>
</dbReference>
<dbReference type="Proteomes" id="UP000054560">
    <property type="component" value="Unassembled WGS sequence"/>
</dbReference>
<evidence type="ECO:0000256" key="1">
    <source>
        <dbReference type="SAM" id="MobiDB-lite"/>
    </source>
</evidence>
<feature type="region of interest" description="Disordered" evidence="1">
    <location>
        <begin position="171"/>
        <end position="240"/>
    </location>
</feature>
<dbReference type="RefSeq" id="XP_014147127.1">
    <property type="nucleotide sequence ID" value="XM_014291652.1"/>
</dbReference>
<name>A0A0L0F928_9EUKA</name>
<reference evidence="2 3" key="1">
    <citation type="submission" date="2011-02" db="EMBL/GenBank/DDBJ databases">
        <title>The Genome Sequence of Sphaeroforma arctica JP610.</title>
        <authorList>
            <consortium name="The Broad Institute Genome Sequencing Platform"/>
            <person name="Russ C."/>
            <person name="Cuomo C."/>
            <person name="Young S.K."/>
            <person name="Zeng Q."/>
            <person name="Gargeya S."/>
            <person name="Alvarado L."/>
            <person name="Berlin A."/>
            <person name="Chapman S.B."/>
            <person name="Chen Z."/>
            <person name="Freedman E."/>
            <person name="Gellesch M."/>
            <person name="Goldberg J."/>
            <person name="Griggs A."/>
            <person name="Gujja S."/>
            <person name="Heilman E."/>
            <person name="Heiman D."/>
            <person name="Howarth C."/>
            <person name="Mehta T."/>
            <person name="Neiman D."/>
            <person name="Pearson M."/>
            <person name="Roberts A."/>
            <person name="Saif S."/>
            <person name="Shea T."/>
            <person name="Shenoy N."/>
            <person name="Sisk P."/>
            <person name="Stolte C."/>
            <person name="Sykes S."/>
            <person name="White J."/>
            <person name="Yandava C."/>
            <person name="Burger G."/>
            <person name="Gray M.W."/>
            <person name="Holland P.W.H."/>
            <person name="King N."/>
            <person name="Lang F.B.F."/>
            <person name="Roger A.J."/>
            <person name="Ruiz-Trillo I."/>
            <person name="Haas B."/>
            <person name="Nusbaum C."/>
            <person name="Birren B."/>
        </authorList>
    </citation>
    <scope>NUCLEOTIDE SEQUENCE [LARGE SCALE GENOMIC DNA]</scope>
    <source>
        <strain evidence="2 3">JP610</strain>
    </source>
</reference>
<feature type="compositionally biased region" description="Polar residues" evidence="1">
    <location>
        <begin position="189"/>
        <end position="206"/>
    </location>
</feature>
<protein>
    <submittedName>
        <fullName evidence="2">Uncharacterized protein</fullName>
    </submittedName>
</protein>